<dbReference type="FunFam" id="2.40.10.10:FF:000001">
    <property type="entry name" value="Periplasmic serine protease DegS"/>
    <property type="match status" value="1"/>
</dbReference>
<dbReference type="Pfam" id="PF13365">
    <property type="entry name" value="Trypsin_2"/>
    <property type="match status" value="1"/>
</dbReference>
<dbReference type="GO" id="GO:0006508">
    <property type="term" value="P:proteolysis"/>
    <property type="evidence" value="ECO:0007669"/>
    <property type="project" value="UniProtKB-KW"/>
</dbReference>
<dbReference type="InterPro" id="IPR036034">
    <property type="entry name" value="PDZ_sf"/>
</dbReference>
<evidence type="ECO:0000256" key="2">
    <source>
        <dbReference type="ARBA" id="ARBA00022670"/>
    </source>
</evidence>
<comment type="caution">
    <text evidence="7">The sequence shown here is derived from an EMBL/GenBank/DDBJ whole genome shotgun (WGS) entry which is preliminary data.</text>
</comment>
<proteinExistence type="inferred from homology"/>
<accession>A0A250X6K9</accession>
<reference evidence="7 8" key="1">
    <citation type="submission" date="2017-08" db="EMBL/GenBank/DDBJ databases">
        <title>Acidophilic green algal genome provides insights into adaptation to an acidic environment.</title>
        <authorList>
            <person name="Hirooka S."/>
            <person name="Hirose Y."/>
            <person name="Kanesaki Y."/>
            <person name="Higuchi S."/>
            <person name="Fujiwara T."/>
            <person name="Onuma R."/>
            <person name="Era A."/>
            <person name="Ohbayashi R."/>
            <person name="Uzuka A."/>
            <person name="Nozaki H."/>
            <person name="Yoshikawa H."/>
            <person name="Miyagishima S.Y."/>
        </authorList>
    </citation>
    <scope>NUCLEOTIDE SEQUENCE [LARGE SCALE GENOMIC DNA]</scope>
    <source>
        <strain evidence="7 8">NIES-2499</strain>
    </source>
</reference>
<evidence type="ECO:0000256" key="4">
    <source>
        <dbReference type="ARBA" id="ARBA00022825"/>
    </source>
</evidence>
<feature type="region of interest" description="Disordered" evidence="5">
    <location>
        <begin position="30"/>
        <end position="54"/>
    </location>
</feature>
<sequence length="469" mass="49373">MFISTLMHHSANYSVNSSYRQCVPRVPLRNQPVHTPHCSTSEPSPSKNDTESLSNEFISRLSGKHEGGPGKLIPSLLPSRRDFISISAMSCLAASCSMIAVAAAPTSVLASTLEEVTPSVAMATLTPSEENVISIFERSTFGVVNIFDITIQGRASNPEAEVPEGNGTGFVLDDQGNVVTNYHVLQSVLKGLGSTNPNGRRVARVSLLRPDGVQQTFDGILVGADRARDLAVLRIRAPPDLLKPLPIATSSSPVSLRVGQQVFALGNPYGFDRTLTTGVISGLNREIRSQLGTIIPGGIQTDAAINPGNSGGPLLDSSGRVIGINTAIFTNTGTSVGIGFAIPMDVINRVVPQLIQNGRVSRASLNAQVTNEEVVKRLQVPPGACLQSLEPGGAAAMAGLMPTRRDLSGIVPGDVISAVNGKIVQSGSDLANILDQYQVGDEVLLRVVRSGEAGGPKELEVRLKLGEEK</sequence>
<dbReference type="PROSITE" id="PS50106">
    <property type="entry name" value="PDZ"/>
    <property type="match status" value="1"/>
</dbReference>
<evidence type="ECO:0000256" key="5">
    <source>
        <dbReference type="SAM" id="MobiDB-lite"/>
    </source>
</evidence>
<dbReference type="InterPro" id="IPR043504">
    <property type="entry name" value="Peptidase_S1_PA_chymotrypsin"/>
</dbReference>
<evidence type="ECO:0000256" key="3">
    <source>
        <dbReference type="ARBA" id="ARBA00022801"/>
    </source>
</evidence>
<dbReference type="PANTHER" id="PTHR43343">
    <property type="entry name" value="PEPTIDASE S12"/>
    <property type="match status" value="1"/>
</dbReference>
<evidence type="ECO:0000313" key="8">
    <source>
        <dbReference type="Proteomes" id="UP000232323"/>
    </source>
</evidence>
<keyword evidence="3" id="KW-0378">Hydrolase</keyword>
<keyword evidence="4" id="KW-0720">Serine protease</keyword>
<feature type="domain" description="PDZ" evidence="6">
    <location>
        <begin position="354"/>
        <end position="451"/>
    </location>
</feature>
<dbReference type="PRINTS" id="PR00834">
    <property type="entry name" value="PROTEASES2C"/>
</dbReference>
<protein>
    <recommendedName>
        <fullName evidence="6">PDZ domain-containing protein</fullName>
    </recommendedName>
</protein>
<dbReference type="GO" id="GO:0004252">
    <property type="term" value="F:serine-type endopeptidase activity"/>
    <property type="evidence" value="ECO:0007669"/>
    <property type="project" value="InterPro"/>
</dbReference>
<dbReference type="Proteomes" id="UP000232323">
    <property type="component" value="Unassembled WGS sequence"/>
</dbReference>
<dbReference type="STRING" id="1157962.A0A250X6K9"/>
<keyword evidence="8" id="KW-1185">Reference proteome</keyword>
<evidence type="ECO:0000259" key="6">
    <source>
        <dbReference type="PROSITE" id="PS50106"/>
    </source>
</evidence>
<dbReference type="Gene3D" id="2.30.42.10">
    <property type="match status" value="1"/>
</dbReference>
<evidence type="ECO:0000313" key="7">
    <source>
        <dbReference type="EMBL" id="GAX78723.1"/>
    </source>
</evidence>
<dbReference type="InterPro" id="IPR009003">
    <property type="entry name" value="Peptidase_S1_PA"/>
</dbReference>
<comment type="similarity">
    <text evidence="1">Belongs to the peptidase S1C family.</text>
</comment>
<gene>
    <name evidence="7" type="ORF">CEUSTIGMA_g6161.t1</name>
</gene>
<dbReference type="EMBL" id="BEGY01000035">
    <property type="protein sequence ID" value="GAX78723.1"/>
    <property type="molecule type" value="Genomic_DNA"/>
</dbReference>
<dbReference type="OrthoDB" id="4217619at2759"/>
<name>A0A250X6K9_9CHLO</name>
<dbReference type="InterPro" id="IPR001940">
    <property type="entry name" value="Peptidase_S1C"/>
</dbReference>
<dbReference type="SUPFAM" id="SSF50156">
    <property type="entry name" value="PDZ domain-like"/>
    <property type="match status" value="1"/>
</dbReference>
<dbReference type="InterPro" id="IPR051201">
    <property type="entry name" value="Chloro_Bact_Ser_Proteases"/>
</dbReference>
<dbReference type="PANTHER" id="PTHR43343:SF3">
    <property type="entry name" value="PROTEASE DO-LIKE 8, CHLOROPLASTIC"/>
    <property type="match status" value="1"/>
</dbReference>
<dbReference type="Gene3D" id="2.40.10.10">
    <property type="entry name" value="Trypsin-like serine proteases"/>
    <property type="match status" value="2"/>
</dbReference>
<keyword evidence="2" id="KW-0645">Protease</keyword>
<organism evidence="7 8">
    <name type="scientific">Chlamydomonas eustigma</name>
    <dbReference type="NCBI Taxonomy" id="1157962"/>
    <lineage>
        <taxon>Eukaryota</taxon>
        <taxon>Viridiplantae</taxon>
        <taxon>Chlorophyta</taxon>
        <taxon>core chlorophytes</taxon>
        <taxon>Chlorophyceae</taxon>
        <taxon>CS clade</taxon>
        <taxon>Chlamydomonadales</taxon>
        <taxon>Chlamydomonadaceae</taxon>
        <taxon>Chlamydomonas</taxon>
    </lineage>
</organism>
<dbReference type="AlphaFoldDB" id="A0A250X6K9"/>
<dbReference type="InterPro" id="IPR001478">
    <property type="entry name" value="PDZ"/>
</dbReference>
<dbReference type="SUPFAM" id="SSF50494">
    <property type="entry name" value="Trypsin-like serine proteases"/>
    <property type="match status" value="1"/>
</dbReference>
<evidence type="ECO:0000256" key="1">
    <source>
        <dbReference type="ARBA" id="ARBA00010541"/>
    </source>
</evidence>
<feature type="compositionally biased region" description="Polar residues" evidence="5">
    <location>
        <begin position="37"/>
        <end position="54"/>
    </location>
</feature>